<reference evidence="10 11" key="1">
    <citation type="submission" date="2018-11" db="EMBL/GenBank/DDBJ databases">
        <title>Mesobaculum littorinae gen. nov., sp. nov., isolated from Littorina scabra that represents a novel genus of the order Rhodobacteraceae.</title>
        <authorList>
            <person name="Li F."/>
        </authorList>
    </citation>
    <scope>NUCLEOTIDE SEQUENCE [LARGE SCALE GENOMIC DNA]</scope>
    <source>
        <strain evidence="10 11">M0103</strain>
    </source>
</reference>
<dbReference type="EMBL" id="RQXX01000001">
    <property type="protein sequence ID" value="RVV99355.1"/>
    <property type="molecule type" value="Genomic_DNA"/>
</dbReference>
<dbReference type="InterPro" id="IPR027304">
    <property type="entry name" value="Trigger_fact/SurA_dom_sf"/>
</dbReference>
<keyword evidence="10" id="KW-0413">Isomerase</keyword>
<feature type="compositionally biased region" description="Low complexity" evidence="8">
    <location>
        <begin position="593"/>
        <end position="602"/>
    </location>
</feature>
<dbReference type="GO" id="GO:0003755">
    <property type="term" value="F:peptidyl-prolyl cis-trans isomerase activity"/>
    <property type="evidence" value="ECO:0007669"/>
    <property type="project" value="InterPro"/>
</dbReference>
<gene>
    <name evidence="10" type="ORF">EKE94_01285</name>
</gene>
<keyword evidence="3" id="KW-0812">Transmembrane</keyword>
<dbReference type="Gene3D" id="1.10.4030.10">
    <property type="entry name" value="Porin chaperone SurA, peptide-binding domain"/>
    <property type="match status" value="1"/>
</dbReference>
<feature type="region of interest" description="Disordered" evidence="8">
    <location>
        <begin position="503"/>
        <end position="533"/>
    </location>
</feature>
<comment type="similarity">
    <text evidence="7">Belongs to the PpiD chaperone family.</text>
</comment>
<feature type="region of interest" description="Disordered" evidence="8">
    <location>
        <begin position="547"/>
        <end position="602"/>
    </location>
</feature>
<feature type="compositionally biased region" description="Low complexity" evidence="8">
    <location>
        <begin position="558"/>
        <end position="571"/>
    </location>
</feature>
<dbReference type="SUPFAM" id="SSF54534">
    <property type="entry name" value="FKBP-like"/>
    <property type="match status" value="1"/>
</dbReference>
<comment type="subcellular location">
    <subcellularLocation>
        <location evidence="1">Cell membrane</location>
        <topology evidence="1">Single-pass type II membrane protein</topology>
    </subcellularLocation>
</comment>
<evidence type="ECO:0000259" key="9">
    <source>
        <dbReference type="Pfam" id="PF13145"/>
    </source>
</evidence>
<keyword evidence="11" id="KW-1185">Reference proteome</keyword>
<proteinExistence type="inferred from homology"/>
<evidence type="ECO:0000256" key="3">
    <source>
        <dbReference type="ARBA" id="ARBA00022692"/>
    </source>
</evidence>
<evidence type="ECO:0000256" key="2">
    <source>
        <dbReference type="ARBA" id="ARBA00022475"/>
    </source>
</evidence>
<dbReference type="OrthoDB" id="9768393at2"/>
<dbReference type="PANTHER" id="PTHR47529">
    <property type="entry name" value="PEPTIDYL-PROLYL CIS-TRANS ISOMERASE D"/>
    <property type="match status" value="1"/>
</dbReference>
<keyword evidence="6" id="KW-0143">Chaperone</keyword>
<evidence type="ECO:0000313" key="10">
    <source>
        <dbReference type="EMBL" id="RVV99355.1"/>
    </source>
</evidence>
<dbReference type="Pfam" id="PF13624">
    <property type="entry name" value="SurA_N_3"/>
    <property type="match status" value="1"/>
</dbReference>
<evidence type="ECO:0000256" key="1">
    <source>
        <dbReference type="ARBA" id="ARBA00004401"/>
    </source>
</evidence>
<sequence>MARAKRSVSNMIVWVILLLLIIGLAGFGATNFGGSTSAIGRVGDTEITAQRYANALDRELRAIRAQTGQAMTLSDARAFGLDRVVLEQIVGLTALEDEADRLGLSVGDETLAEEISAIPAFQGLNGAFDREAYRYTLQQNGMSVTEFETRVREETARTILQDAVSGGIEAPRPFVDTLYEYAREARDFRWATVGPDTLTAPLPEPTEDELRAYYEGNETAYTLPQRRRITYAWVTPEMLVDDVDIPEDRLRALYDENIAQYVQPERRLVERLVFSDAQAAEDARAAIDAGETDFDTLVKDRGLTLDDVDLGDVAQEDLGAAGEAVFALDAPGIAGPAESPLGPALFRMNAILQATEVPFEEAEEDLRATYAMDTARRQITDEVERLDDLLAGGATLEDLAAETDMELGEILWSGQTAEGITAYDAFREAAAAAQEGDFPAIVELADGGVFALRLDGIVEPEVQPFEEVADRVRADWTEAQQRDRLLARAEEIAEAIRTGAPILSPAEAAPAEAAEAGDADVAPNGSQTDGPTIEETTAAGEAGQAELPTGDEATAGSENAGTEADAGATEAELPEAEGTDTVAAEDVSEDTPADSATDSGADATATPLVAALGADAVREETGILRDDTFQDAPEQLISTVFAMQPGDVETFATDTGAVIVILDAVNQPDPENDEAQAAKSNFARQAAQGYAQDLVDAYTQAIERREGVELNQSAINAVNSQFP</sequence>
<dbReference type="Pfam" id="PF13145">
    <property type="entry name" value="Rotamase_2"/>
    <property type="match status" value="1"/>
</dbReference>
<protein>
    <submittedName>
        <fullName evidence="10">Peptidylprolyl isomerase</fullName>
    </submittedName>
</protein>
<name>A0A438AL75_9RHOB</name>
<accession>A0A438AL75</accession>
<dbReference type="RefSeq" id="WP_127904797.1">
    <property type="nucleotide sequence ID" value="NZ_RQXX01000001.1"/>
</dbReference>
<dbReference type="SUPFAM" id="SSF109998">
    <property type="entry name" value="Triger factor/SurA peptide-binding domain-like"/>
    <property type="match status" value="1"/>
</dbReference>
<keyword evidence="5" id="KW-0472">Membrane</keyword>
<evidence type="ECO:0000313" key="11">
    <source>
        <dbReference type="Proteomes" id="UP000285908"/>
    </source>
</evidence>
<dbReference type="Proteomes" id="UP000285908">
    <property type="component" value="Unassembled WGS sequence"/>
</dbReference>
<organism evidence="10 11">
    <name type="scientific">Mesobaculum littorinae</name>
    <dbReference type="NCBI Taxonomy" id="2486419"/>
    <lineage>
        <taxon>Bacteria</taxon>
        <taxon>Pseudomonadati</taxon>
        <taxon>Pseudomonadota</taxon>
        <taxon>Alphaproteobacteria</taxon>
        <taxon>Rhodobacterales</taxon>
        <taxon>Roseobacteraceae</taxon>
        <taxon>Mesobaculum</taxon>
    </lineage>
</organism>
<evidence type="ECO:0000256" key="6">
    <source>
        <dbReference type="ARBA" id="ARBA00023186"/>
    </source>
</evidence>
<dbReference type="GO" id="GO:0005886">
    <property type="term" value="C:plasma membrane"/>
    <property type="evidence" value="ECO:0007669"/>
    <property type="project" value="UniProtKB-SubCell"/>
</dbReference>
<keyword evidence="4" id="KW-1133">Transmembrane helix</keyword>
<evidence type="ECO:0000256" key="8">
    <source>
        <dbReference type="SAM" id="MobiDB-lite"/>
    </source>
</evidence>
<comment type="caution">
    <text evidence="10">The sequence shown here is derived from an EMBL/GenBank/DDBJ whole genome shotgun (WGS) entry which is preliminary data.</text>
</comment>
<evidence type="ECO:0000256" key="4">
    <source>
        <dbReference type="ARBA" id="ARBA00022989"/>
    </source>
</evidence>
<feature type="compositionally biased region" description="Low complexity" evidence="8">
    <location>
        <begin position="505"/>
        <end position="523"/>
    </location>
</feature>
<dbReference type="AlphaFoldDB" id="A0A438AL75"/>
<feature type="domain" description="PpiC" evidence="9">
    <location>
        <begin position="245"/>
        <end position="364"/>
    </location>
</feature>
<dbReference type="PANTHER" id="PTHR47529:SF1">
    <property type="entry name" value="PERIPLASMIC CHAPERONE PPID"/>
    <property type="match status" value="1"/>
</dbReference>
<dbReference type="InterPro" id="IPR052029">
    <property type="entry name" value="PpiD_chaperone"/>
</dbReference>
<keyword evidence="2" id="KW-1003">Cell membrane</keyword>
<evidence type="ECO:0000256" key="5">
    <source>
        <dbReference type="ARBA" id="ARBA00023136"/>
    </source>
</evidence>
<dbReference type="InterPro" id="IPR000297">
    <property type="entry name" value="PPIase_PpiC"/>
</dbReference>
<evidence type="ECO:0000256" key="7">
    <source>
        <dbReference type="ARBA" id="ARBA00038408"/>
    </source>
</evidence>